<organism evidence="2 3">
    <name type="scientific">Rhizomicrobium electricum</name>
    <dbReference type="NCBI Taxonomy" id="480070"/>
    <lineage>
        <taxon>Bacteria</taxon>
        <taxon>Pseudomonadati</taxon>
        <taxon>Pseudomonadota</taxon>
        <taxon>Alphaproteobacteria</taxon>
        <taxon>Micropepsales</taxon>
        <taxon>Micropepsaceae</taxon>
        <taxon>Rhizomicrobium</taxon>
    </lineage>
</organism>
<protein>
    <recommendedName>
        <fullName evidence="4">Peptidase A2 domain-containing protein</fullName>
    </recommendedName>
</protein>
<feature type="signal peptide" evidence="1">
    <location>
        <begin position="1"/>
        <end position="18"/>
    </location>
</feature>
<keyword evidence="1" id="KW-0732">Signal</keyword>
<evidence type="ECO:0000313" key="3">
    <source>
        <dbReference type="Proteomes" id="UP001499951"/>
    </source>
</evidence>
<dbReference type="SUPFAM" id="SSF50630">
    <property type="entry name" value="Acid proteases"/>
    <property type="match status" value="2"/>
</dbReference>
<dbReference type="InterPro" id="IPR021109">
    <property type="entry name" value="Peptidase_aspartic_dom_sf"/>
</dbReference>
<comment type="caution">
    <text evidence="2">The sequence shown here is derived from an EMBL/GenBank/DDBJ whole genome shotgun (WGS) entry which is preliminary data.</text>
</comment>
<dbReference type="Pfam" id="PF13650">
    <property type="entry name" value="Asp_protease_2"/>
    <property type="match status" value="2"/>
</dbReference>
<dbReference type="EMBL" id="BAAADD010000010">
    <property type="protein sequence ID" value="GAA0583271.1"/>
    <property type="molecule type" value="Genomic_DNA"/>
</dbReference>
<keyword evidence="3" id="KW-1185">Reference proteome</keyword>
<sequence length="280" mass="30234">MMRIALLAFFAFAAAALAAPPCTPEASWTLEPDWYGGMTVPVAVEGKHLSLLVDTGGVRSMLTGSAVADLNLTPRPIRNERVTLYGGLQVTHWVRVDGAGMPDQFWVMPDARVPYALSGTLAPDFLSRYDVGFDFAHARMRLYAPGACPAGNAIPLKPDRTRHLIVTVMLDGKPIDAMLDTGASRSDFSLETARALFGTALREQPAERADCERGVSTHAFRQISIGGVTINDPDIVLVPDAIGGRPADSPRLVLGMGILRRLHLTVFYSRNRLAVARATP</sequence>
<evidence type="ECO:0008006" key="4">
    <source>
        <dbReference type="Google" id="ProtNLM"/>
    </source>
</evidence>
<proteinExistence type="predicted"/>
<feature type="chain" id="PRO_5046962512" description="Peptidase A2 domain-containing protein" evidence="1">
    <location>
        <begin position="19"/>
        <end position="280"/>
    </location>
</feature>
<evidence type="ECO:0000313" key="2">
    <source>
        <dbReference type="EMBL" id="GAA0583271.1"/>
    </source>
</evidence>
<reference evidence="2 3" key="1">
    <citation type="journal article" date="2019" name="Int. J. Syst. Evol. Microbiol.">
        <title>The Global Catalogue of Microorganisms (GCM) 10K type strain sequencing project: providing services to taxonomists for standard genome sequencing and annotation.</title>
        <authorList>
            <consortium name="The Broad Institute Genomics Platform"/>
            <consortium name="The Broad Institute Genome Sequencing Center for Infectious Disease"/>
            <person name="Wu L."/>
            <person name="Ma J."/>
        </authorList>
    </citation>
    <scope>NUCLEOTIDE SEQUENCE [LARGE SCALE GENOMIC DNA]</scope>
    <source>
        <strain evidence="2 3">JCM 15089</strain>
    </source>
</reference>
<dbReference type="Proteomes" id="UP001499951">
    <property type="component" value="Unassembled WGS sequence"/>
</dbReference>
<accession>A0ABN1F642</accession>
<dbReference type="Gene3D" id="2.40.70.10">
    <property type="entry name" value="Acid Proteases"/>
    <property type="match status" value="2"/>
</dbReference>
<evidence type="ECO:0000256" key="1">
    <source>
        <dbReference type="SAM" id="SignalP"/>
    </source>
</evidence>
<dbReference type="RefSeq" id="WP_166937157.1">
    <property type="nucleotide sequence ID" value="NZ_BAAADD010000010.1"/>
</dbReference>
<name>A0ABN1F642_9PROT</name>
<gene>
    <name evidence="2" type="ORF">GCM10008942_35230</name>
</gene>